<dbReference type="InterPro" id="IPR022569">
    <property type="entry name" value="Fd_C"/>
</dbReference>
<evidence type="ECO:0000256" key="3">
    <source>
        <dbReference type="ARBA" id="ARBA00022448"/>
    </source>
</evidence>
<keyword evidence="8 11" id="KW-0408">Iron</keyword>
<sequence length="153" mass="16813">MPKLSDGARMTQPSGTAGALQCGITGTAPVRDRVPHEFLAFSSSEMTHVVTESCVRCKYTDCVDVCPVDCFREGPNFLTIDPDECIDCAVCVAECPVNAIYAEEDVPADQQKWIAINAELAQAGWPSITKTKSPLPEADQWKDVKDKEQYLER</sequence>
<dbReference type="GO" id="GO:0009055">
    <property type="term" value="F:electron transfer activity"/>
    <property type="evidence" value="ECO:0007669"/>
    <property type="project" value="InterPro"/>
</dbReference>
<name>F6G2E2_RALS8</name>
<evidence type="ECO:0000256" key="10">
    <source>
        <dbReference type="ARBA" id="ARBA00023291"/>
    </source>
</evidence>
<dbReference type="GO" id="GO:0051539">
    <property type="term" value="F:4 iron, 4 sulfur cluster binding"/>
    <property type="evidence" value="ECO:0007669"/>
    <property type="project" value="UniProtKB-KW"/>
</dbReference>
<dbReference type="PROSITE" id="PS51379">
    <property type="entry name" value="4FE4S_FER_2"/>
    <property type="match status" value="2"/>
</dbReference>
<gene>
    <name evidence="14" type="primary">fdxA</name>
    <name evidence="14" type="ordered locus">RSPO_c02258</name>
</gene>
<dbReference type="GO" id="GO:0051538">
    <property type="term" value="F:3 iron, 4 sulfur cluster binding"/>
    <property type="evidence" value="ECO:0007669"/>
    <property type="project" value="UniProtKB-KW"/>
</dbReference>
<protein>
    <recommendedName>
        <fullName evidence="11">Ferredoxin</fullName>
    </recommendedName>
</protein>
<dbReference type="PANTHER" id="PTHR42859">
    <property type="entry name" value="OXIDOREDUCTASE"/>
    <property type="match status" value="1"/>
</dbReference>
<dbReference type="KEGG" id="rsn:RSPO_c02258"/>
<keyword evidence="3 11" id="KW-0813">Transport</keyword>
<dbReference type="Gene3D" id="3.30.70.20">
    <property type="match status" value="1"/>
</dbReference>
<evidence type="ECO:0000256" key="7">
    <source>
        <dbReference type="ARBA" id="ARBA00022982"/>
    </source>
</evidence>
<evidence type="ECO:0000256" key="6">
    <source>
        <dbReference type="ARBA" id="ARBA00022737"/>
    </source>
</evidence>
<dbReference type="PROSITE" id="PS00198">
    <property type="entry name" value="4FE4S_FER_1"/>
    <property type="match status" value="1"/>
</dbReference>
<evidence type="ECO:0000259" key="13">
    <source>
        <dbReference type="PROSITE" id="PS51379"/>
    </source>
</evidence>
<organism evidence="14 15">
    <name type="scientific">Ralstonia solanacearum (strain Po82)</name>
    <dbReference type="NCBI Taxonomy" id="1031711"/>
    <lineage>
        <taxon>Bacteria</taxon>
        <taxon>Pseudomonadati</taxon>
        <taxon>Pseudomonadota</taxon>
        <taxon>Betaproteobacteria</taxon>
        <taxon>Burkholderiales</taxon>
        <taxon>Burkholderiaceae</taxon>
        <taxon>Ralstonia</taxon>
        <taxon>Ralstonia solanacearum species complex</taxon>
    </lineage>
</organism>
<dbReference type="Pfam" id="PF11953">
    <property type="entry name" value="DUF3470"/>
    <property type="match status" value="1"/>
</dbReference>
<feature type="region of interest" description="Disordered" evidence="12">
    <location>
        <begin position="128"/>
        <end position="153"/>
    </location>
</feature>
<dbReference type="PANTHER" id="PTHR42859:SF2">
    <property type="entry name" value="FERREDOXIN"/>
    <property type="match status" value="1"/>
</dbReference>
<dbReference type="InterPro" id="IPR017896">
    <property type="entry name" value="4Fe4S_Fe-S-bd"/>
</dbReference>
<evidence type="ECO:0000256" key="12">
    <source>
        <dbReference type="SAM" id="MobiDB-lite"/>
    </source>
</evidence>
<evidence type="ECO:0000256" key="8">
    <source>
        <dbReference type="ARBA" id="ARBA00023004"/>
    </source>
</evidence>
<dbReference type="GO" id="GO:0046872">
    <property type="term" value="F:metal ion binding"/>
    <property type="evidence" value="ECO:0007669"/>
    <property type="project" value="UniProtKB-KW"/>
</dbReference>
<reference evidence="14 15" key="1">
    <citation type="journal article" date="2011" name="J. Bacteriol.">
        <title>Complete genome sequence of the plant pathogen Ralstonia solanacearum strain Po82.</title>
        <authorList>
            <person name="Xu J."/>
            <person name="Zheng H.J."/>
            <person name="Liu L."/>
            <person name="Pan Z.C."/>
            <person name="Prior P."/>
            <person name="Tang B."/>
            <person name="Xu J.S."/>
            <person name="Zhang H."/>
            <person name="Tian Q."/>
            <person name="Zhang L.Q."/>
            <person name="Feng J."/>
        </authorList>
    </citation>
    <scope>NUCLEOTIDE SEQUENCE [LARGE SCALE GENOMIC DNA]</scope>
    <source>
        <strain evidence="14 15">Po82</strain>
    </source>
</reference>
<evidence type="ECO:0000256" key="1">
    <source>
        <dbReference type="ARBA" id="ARBA00001927"/>
    </source>
</evidence>
<keyword evidence="5 11" id="KW-0479">Metal-binding</keyword>
<comment type="cofactor">
    <cofactor evidence="1 11">
        <name>[3Fe-4S] cluster</name>
        <dbReference type="ChEBI" id="CHEBI:21137"/>
    </cofactor>
</comment>
<dbReference type="HOGENOM" id="CLU_139698_0_0_4"/>
<dbReference type="AlphaFoldDB" id="F6G2E2"/>
<feature type="compositionally biased region" description="Basic and acidic residues" evidence="12">
    <location>
        <begin position="139"/>
        <end position="153"/>
    </location>
</feature>
<keyword evidence="10 11" id="KW-0003">3Fe-4S</keyword>
<comment type="cofactor">
    <cofactor evidence="2 11">
        <name>[4Fe-4S] cluster</name>
        <dbReference type="ChEBI" id="CHEBI:49883"/>
    </cofactor>
</comment>
<dbReference type="InterPro" id="IPR017900">
    <property type="entry name" value="4Fe4S_Fe_S_CS"/>
</dbReference>
<dbReference type="EMBL" id="CP002819">
    <property type="protein sequence ID" value="AEG69554.1"/>
    <property type="molecule type" value="Genomic_DNA"/>
</dbReference>
<feature type="domain" description="4Fe-4S ferredoxin-type" evidence="13">
    <location>
        <begin position="45"/>
        <end position="75"/>
    </location>
</feature>
<dbReference type="SUPFAM" id="SSF54862">
    <property type="entry name" value="4Fe-4S ferredoxins"/>
    <property type="match status" value="1"/>
</dbReference>
<dbReference type="Pfam" id="PF00037">
    <property type="entry name" value="Fer4"/>
    <property type="match status" value="1"/>
</dbReference>
<evidence type="ECO:0000256" key="11">
    <source>
        <dbReference type="RuleBase" id="RU364098"/>
    </source>
</evidence>
<evidence type="ECO:0000256" key="4">
    <source>
        <dbReference type="ARBA" id="ARBA00022485"/>
    </source>
</evidence>
<accession>F6G2E2</accession>
<evidence type="ECO:0000256" key="9">
    <source>
        <dbReference type="ARBA" id="ARBA00023014"/>
    </source>
</evidence>
<feature type="domain" description="4Fe-4S ferredoxin-type" evidence="13">
    <location>
        <begin position="76"/>
        <end position="105"/>
    </location>
</feature>
<dbReference type="InterPro" id="IPR050294">
    <property type="entry name" value="RnfB_subfamily"/>
</dbReference>
<evidence type="ECO:0000256" key="5">
    <source>
        <dbReference type="ARBA" id="ARBA00022723"/>
    </source>
</evidence>
<keyword evidence="4 11" id="KW-0004">4Fe-4S</keyword>
<evidence type="ECO:0000313" key="14">
    <source>
        <dbReference type="EMBL" id="AEG69554.1"/>
    </source>
</evidence>
<dbReference type="InterPro" id="IPR000813">
    <property type="entry name" value="7Fe_ferredoxin"/>
</dbReference>
<dbReference type="PATRIC" id="fig|1031711.3.peg.2203"/>
<keyword evidence="9 11" id="KW-0411">Iron-sulfur</keyword>
<dbReference type="NCBIfam" id="NF045490">
    <property type="entry name" value="FdxA_Protbact"/>
    <property type="match status" value="1"/>
</dbReference>
<dbReference type="PRINTS" id="PR00354">
    <property type="entry name" value="7FE8SFRDOXIN"/>
</dbReference>
<keyword evidence="6 11" id="KW-0677">Repeat</keyword>
<proteinExistence type="predicted"/>
<dbReference type="eggNOG" id="COG1146">
    <property type="taxonomic scope" value="Bacteria"/>
</dbReference>
<evidence type="ECO:0000313" key="15">
    <source>
        <dbReference type="Proteomes" id="UP000007953"/>
    </source>
</evidence>
<evidence type="ECO:0000256" key="2">
    <source>
        <dbReference type="ARBA" id="ARBA00001966"/>
    </source>
</evidence>
<keyword evidence="7 11" id="KW-0249">Electron transport</keyword>
<dbReference type="Proteomes" id="UP000007953">
    <property type="component" value="Chromosome"/>
</dbReference>
<dbReference type="InterPro" id="IPR054829">
    <property type="entry name" value="FdxA"/>
</dbReference>
<comment type="function">
    <text evidence="11">Ferredoxins are iron-sulfur proteins that transfer electrons in a wide variety of metabolic reactions.</text>
</comment>